<feature type="transmembrane region" description="Helical" evidence="7">
    <location>
        <begin position="241"/>
        <end position="262"/>
    </location>
</feature>
<accession>A0A085WNC6</accession>
<evidence type="ECO:0000313" key="9">
    <source>
        <dbReference type="EMBL" id="KFE69189.1"/>
    </source>
</evidence>
<feature type="domain" description="ABC transmembrane type-1" evidence="8">
    <location>
        <begin position="73"/>
        <end position="263"/>
    </location>
</feature>
<dbReference type="GO" id="GO:0005886">
    <property type="term" value="C:plasma membrane"/>
    <property type="evidence" value="ECO:0007669"/>
    <property type="project" value="UniProtKB-SubCell"/>
</dbReference>
<protein>
    <submittedName>
        <fullName evidence="9">Various polyols ABC transporter, permease component 2</fullName>
    </submittedName>
</protein>
<dbReference type="PANTHER" id="PTHR32243:SF18">
    <property type="entry name" value="INNER MEMBRANE ABC TRANSPORTER PERMEASE PROTEIN YCJP"/>
    <property type="match status" value="1"/>
</dbReference>
<organism evidence="9 10">
    <name type="scientific">Hyalangium minutum</name>
    <dbReference type="NCBI Taxonomy" id="394096"/>
    <lineage>
        <taxon>Bacteria</taxon>
        <taxon>Pseudomonadati</taxon>
        <taxon>Myxococcota</taxon>
        <taxon>Myxococcia</taxon>
        <taxon>Myxococcales</taxon>
        <taxon>Cystobacterineae</taxon>
        <taxon>Archangiaceae</taxon>
        <taxon>Hyalangium</taxon>
    </lineage>
</organism>
<evidence type="ECO:0000313" key="10">
    <source>
        <dbReference type="Proteomes" id="UP000028725"/>
    </source>
</evidence>
<keyword evidence="10" id="KW-1185">Reference proteome</keyword>
<feature type="transmembrane region" description="Helical" evidence="7">
    <location>
        <begin position="108"/>
        <end position="130"/>
    </location>
</feature>
<comment type="caution">
    <text evidence="9">The sequence shown here is derived from an EMBL/GenBank/DDBJ whole genome shotgun (WGS) entry which is preliminary data.</text>
</comment>
<comment type="subcellular location">
    <subcellularLocation>
        <location evidence="1 7">Cell membrane</location>
        <topology evidence="1 7">Multi-pass membrane protein</topology>
    </subcellularLocation>
</comment>
<evidence type="ECO:0000256" key="1">
    <source>
        <dbReference type="ARBA" id="ARBA00004651"/>
    </source>
</evidence>
<reference evidence="9 10" key="1">
    <citation type="submission" date="2014-04" db="EMBL/GenBank/DDBJ databases">
        <title>Genome assembly of Hyalangium minutum DSM 14724.</title>
        <authorList>
            <person name="Sharma G."/>
            <person name="Subramanian S."/>
        </authorList>
    </citation>
    <scope>NUCLEOTIDE SEQUENCE [LARGE SCALE GENOMIC DNA]</scope>
    <source>
        <strain evidence="9 10">DSM 14724</strain>
    </source>
</reference>
<dbReference type="PANTHER" id="PTHR32243">
    <property type="entry name" value="MALTOSE TRANSPORT SYSTEM PERMEASE-RELATED"/>
    <property type="match status" value="1"/>
</dbReference>
<dbReference type="STRING" id="394096.DB31_7091"/>
<proteinExistence type="inferred from homology"/>
<keyword evidence="4 7" id="KW-0812">Transmembrane</keyword>
<comment type="similarity">
    <text evidence="7">Belongs to the binding-protein-dependent transport system permease family.</text>
</comment>
<dbReference type="Pfam" id="PF00528">
    <property type="entry name" value="BPD_transp_1"/>
    <property type="match status" value="1"/>
</dbReference>
<name>A0A085WNC6_9BACT</name>
<feature type="transmembrane region" description="Helical" evidence="7">
    <location>
        <begin position="12"/>
        <end position="35"/>
    </location>
</feature>
<dbReference type="GO" id="GO:0055085">
    <property type="term" value="P:transmembrane transport"/>
    <property type="evidence" value="ECO:0007669"/>
    <property type="project" value="InterPro"/>
</dbReference>
<gene>
    <name evidence="9" type="ORF">DB31_7091</name>
</gene>
<dbReference type="OrthoDB" id="369039at2"/>
<evidence type="ECO:0000256" key="6">
    <source>
        <dbReference type="ARBA" id="ARBA00023136"/>
    </source>
</evidence>
<evidence type="ECO:0000256" key="4">
    <source>
        <dbReference type="ARBA" id="ARBA00022692"/>
    </source>
</evidence>
<keyword evidence="5 7" id="KW-1133">Transmembrane helix</keyword>
<dbReference type="InterPro" id="IPR000515">
    <property type="entry name" value="MetI-like"/>
</dbReference>
<dbReference type="Proteomes" id="UP000028725">
    <property type="component" value="Unassembled WGS sequence"/>
</dbReference>
<keyword evidence="6 7" id="KW-0472">Membrane</keyword>
<keyword evidence="2 7" id="KW-0813">Transport</keyword>
<feature type="transmembrane region" description="Helical" evidence="7">
    <location>
        <begin position="72"/>
        <end position="96"/>
    </location>
</feature>
<evidence type="ECO:0000256" key="2">
    <source>
        <dbReference type="ARBA" id="ARBA00022448"/>
    </source>
</evidence>
<keyword evidence="3" id="KW-1003">Cell membrane</keyword>
<dbReference type="EMBL" id="JMCB01000005">
    <property type="protein sequence ID" value="KFE69189.1"/>
    <property type="molecule type" value="Genomic_DNA"/>
</dbReference>
<evidence type="ECO:0000256" key="5">
    <source>
        <dbReference type="ARBA" id="ARBA00022989"/>
    </source>
</evidence>
<dbReference type="SUPFAM" id="SSF161098">
    <property type="entry name" value="MetI-like"/>
    <property type="match status" value="1"/>
</dbReference>
<evidence type="ECO:0000256" key="3">
    <source>
        <dbReference type="ARBA" id="ARBA00022475"/>
    </source>
</evidence>
<evidence type="ECO:0000256" key="7">
    <source>
        <dbReference type="RuleBase" id="RU363032"/>
    </source>
</evidence>
<dbReference type="InterPro" id="IPR050901">
    <property type="entry name" value="BP-dep_ABC_trans_perm"/>
</dbReference>
<sequence length="277" mass="30846">MPDLKKRRRTAETVRAIGAWLVALIIFFPIFWMVVTSFKTELGAFSMPPEFLFMPTLENYQEIMERNDYLHFAWNSLLTSGGATLVGMLVAVPAAYSFAFHPTRRTQGLLMWMLSTKMLPAVGVLVPIYLLARFTGLLDSRILLIVIFALANLPIMVWMIYTYFRDVPRDILEAARMDGATLFQEMSRVLLPVSRGGLASTALLSLILNWNEAFWSLNLTTTQAAPLSALVASFSSPEGLFWAKLSAISTLACAPIVILGWASQKQLVRGLTFGAVK</sequence>
<dbReference type="PATRIC" id="fig|394096.3.peg.3135"/>
<dbReference type="InterPro" id="IPR035906">
    <property type="entry name" value="MetI-like_sf"/>
</dbReference>
<dbReference type="RefSeq" id="WP_044187997.1">
    <property type="nucleotide sequence ID" value="NZ_JMCB01000005.1"/>
</dbReference>
<dbReference type="CDD" id="cd06261">
    <property type="entry name" value="TM_PBP2"/>
    <property type="match status" value="1"/>
</dbReference>
<dbReference type="PROSITE" id="PS50928">
    <property type="entry name" value="ABC_TM1"/>
    <property type="match status" value="1"/>
</dbReference>
<evidence type="ECO:0000259" key="8">
    <source>
        <dbReference type="PROSITE" id="PS50928"/>
    </source>
</evidence>
<dbReference type="Gene3D" id="1.10.3720.10">
    <property type="entry name" value="MetI-like"/>
    <property type="match status" value="1"/>
</dbReference>
<feature type="transmembrane region" description="Helical" evidence="7">
    <location>
        <begin position="142"/>
        <end position="164"/>
    </location>
</feature>
<dbReference type="AlphaFoldDB" id="A0A085WNC6"/>